<organism evidence="2">
    <name type="scientific">Anguilla anguilla</name>
    <name type="common">European freshwater eel</name>
    <name type="synonym">Muraena anguilla</name>
    <dbReference type="NCBI Taxonomy" id="7936"/>
    <lineage>
        <taxon>Eukaryota</taxon>
        <taxon>Metazoa</taxon>
        <taxon>Chordata</taxon>
        <taxon>Craniata</taxon>
        <taxon>Vertebrata</taxon>
        <taxon>Euteleostomi</taxon>
        <taxon>Actinopterygii</taxon>
        <taxon>Neopterygii</taxon>
        <taxon>Teleostei</taxon>
        <taxon>Anguilliformes</taxon>
        <taxon>Anguillidae</taxon>
        <taxon>Anguilla</taxon>
    </lineage>
</organism>
<protein>
    <submittedName>
        <fullName evidence="2">Uncharacterized protein</fullName>
    </submittedName>
</protein>
<reference evidence="2" key="1">
    <citation type="submission" date="2014-11" db="EMBL/GenBank/DDBJ databases">
        <authorList>
            <person name="Amaro Gonzalez C."/>
        </authorList>
    </citation>
    <scope>NUCLEOTIDE SEQUENCE</scope>
</reference>
<reference evidence="2" key="2">
    <citation type="journal article" date="2015" name="Fish Shellfish Immunol.">
        <title>Early steps in the European eel (Anguilla anguilla)-Vibrio vulnificus interaction in the gills: Role of the RtxA13 toxin.</title>
        <authorList>
            <person name="Callol A."/>
            <person name="Pajuelo D."/>
            <person name="Ebbesson L."/>
            <person name="Teles M."/>
            <person name="MacKenzie S."/>
            <person name="Amaro C."/>
        </authorList>
    </citation>
    <scope>NUCLEOTIDE SEQUENCE</scope>
</reference>
<proteinExistence type="predicted"/>
<evidence type="ECO:0000256" key="1">
    <source>
        <dbReference type="SAM" id="MobiDB-lite"/>
    </source>
</evidence>
<evidence type="ECO:0000313" key="2">
    <source>
        <dbReference type="EMBL" id="JAH63261.1"/>
    </source>
</evidence>
<feature type="region of interest" description="Disordered" evidence="1">
    <location>
        <begin position="89"/>
        <end position="108"/>
    </location>
</feature>
<dbReference type="EMBL" id="GBXM01045316">
    <property type="protein sequence ID" value="JAH63261.1"/>
    <property type="molecule type" value="Transcribed_RNA"/>
</dbReference>
<name>A0A0E9UBS2_ANGAN</name>
<dbReference type="AlphaFoldDB" id="A0A0E9UBS2"/>
<feature type="compositionally biased region" description="Low complexity" evidence="1">
    <location>
        <begin position="90"/>
        <end position="108"/>
    </location>
</feature>
<accession>A0A0E9UBS2</accession>
<sequence length="108" mass="12268">MHKKVPFTLAAYSQMFHIYLSIHPSMQVGQLTTQSHFAVTTWTLSLEWEFMEFCSQSTGDFVASSTVSFCLCAQVLGLYLVQREESPFWSTNTTSSSTVLSPTFHRRS</sequence>